<proteinExistence type="predicted"/>
<dbReference type="CDD" id="cd19482">
    <property type="entry name" value="RecA-like_Thep1"/>
    <property type="match status" value="1"/>
</dbReference>
<dbReference type="InterPro" id="IPR004948">
    <property type="entry name" value="Nuc-triphosphatase_THEP1"/>
</dbReference>
<keyword evidence="3" id="KW-0067">ATP-binding</keyword>
<sequence length="221" mass="24585">MAGTGKCLLVTGPPVYKIRFGWISIFFFPDFAMKGVGKTTLIMRVLDMMMMRGLSNPNLKIQGFYTQEMRERGGQRVGFQVVTLDGRTSLLASSSTFSSQESMTSWPSVGKYKVDIASFESIALPELQVKEDTHLFIIDEVGKMEMFSPSFFPAVLKVLESNIPLLASIPSPKSGRDLPEAVARLKNQPGVTIINLSESNRDSMKRHIFDVLSGWLHNGNQ</sequence>
<dbReference type="Gene3D" id="3.40.50.300">
    <property type="entry name" value="P-loop containing nucleotide triphosphate hydrolases"/>
    <property type="match status" value="1"/>
</dbReference>
<reference evidence="4" key="1">
    <citation type="journal article" date="2014" name="Nat. Commun.">
        <title>The emerging biofuel crop Camelina sativa retains a highly undifferentiated hexaploid genome structure.</title>
        <authorList>
            <person name="Kagale S."/>
            <person name="Koh C."/>
            <person name="Nixon J."/>
            <person name="Bollina V."/>
            <person name="Clarke W.E."/>
            <person name="Tuteja R."/>
            <person name="Spillane C."/>
            <person name="Robinson S.J."/>
            <person name="Links M.G."/>
            <person name="Clarke C."/>
            <person name="Higgins E.E."/>
            <person name="Huebert T."/>
            <person name="Sharpe A.G."/>
            <person name="Parkin I.A."/>
        </authorList>
    </citation>
    <scope>NUCLEOTIDE SEQUENCE [LARGE SCALE GENOMIC DNA]</scope>
    <source>
        <strain evidence="4">cv. DH55</strain>
    </source>
</reference>
<keyword evidence="2" id="KW-0378">Hydrolase</keyword>
<gene>
    <name evidence="5" type="primary">LOC104746479</name>
</gene>
<evidence type="ECO:0000256" key="2">
    <source>
        <dbReference type="ARBA" id="ARBA00022801"/>
    </source>
</evidence>
<dbReference type="Proteomes" id="UP000694864">
    <property type="component" value="Chromosome 2"/>
</dbReference>
<name>A0ABM0W681_CAMSA</name>
<keyword evidence="4" id="KW-1185">Reference proteome</keyword>
<reference evidence="5" key="2">
    <citation type="submission" date="2025-08" db="UniProtKB">
        <authorList>
            <consortium name="RefSeq"/>
        </authorList>
    </citation>
    <scope>IDENTIFICATION</scope>
    <source>
        <tissue evidence="5">Leaf</tissue>
    </source>
</reference>
<evidence type="ECO:0000313" key="5">
    <source>
        <dbReference type="RefSeq" id="XP_010466269.1"/>
    </source>
</evidence>
<dbReference type="PANTHER" id="PTHR43146:SF1">
    <property type="entry name" value="CANCER-RELATED NUCLEOSIDE-TRIPHOSPHATASE"/>
    <property type="match status" value="1"/>
</dbReference>
<keyword evidence="1" id="KW-0547">Nucleotide-binding</keyword>
<accession>A0ABM0W681</accession>
<dbReference type="SUPFAM" id="SSF52540">
    <property type="entry name" value="P-loop containing nucleoside triphosphate hydrolases"/>
    <property type="match status" value="1"/>
</dbReference>
<dbReference type="PANTHER" id="PTHR43146">
    <property type="entry name" value="CANCER-RELATED NUCLEOSIDE-TRIPHOSPHATASE"/>
    <property type="match status" value="1"/>
</dbReference>
<dbReference type="RefSeq" id="XP_010466269.1">
    <property type="nucleotide sequence ID" value="XM_010467967.2"/>
</dbReference>
<evidence type="ECO:0000256" key="3">
    <source>
        <dbReference type="ARBA" id="ARBA00022840"/>
    </source>
</evidence>
<protein>
    <submittedName>
        <fullName evidence="5">Uncharacterized protein LOC104746479 isoform X1</fullName>
    </submittedName>
</protein>
<evidence type="ECO:0000313" key="4">
    <source>
        <dbReference type="Proteomes" id="UP000694864"/>
    </source>
</evidence>
<dbReference type="Pfam" id="PF03266">
    <property type="entry name" value="NTPase_1"/>
    <property type="match status" value="1"/>
</dbReference>
<dbReference type="InterPro" id="IPR027417">
    <property type="entry name" value="P-loop_NTPase"/>
</dbReference>
<organism evidence="4 5">
    <name type="scientific">Camelina sativa</name>
    <name type="common">False flax</name>
    <name type="synonym">Myagrum sativum</name>
    <dbReference type="NCBI Taxonomy" id="90675"/>
    <lineage>
        <taxon>Eukaryota</taxon>
        <taxon>Viridiplantae</taxon>
        <taxon>Streptophyta</taxon>
        <taxon>Embryophyta</taxon>
        <taxon>Tracheophyta</taxon>
        <taxon>Spermatophyta</taxon>
        <taxon>Magnoliopsida</taxon>
        <taxon>eudicotyledons</taxon>
        <taxon>Gunneridae</taxon>
        <taxon>Pentapetalae</taxon>
        <taxon>rosids</taxon>
        <taxon>malvids</taxon>
        <taxon>Brassicales</taxon>
        <taxon>Brassicaceae</taxon>
        <taxon>Camelineae</taxon>
        <taxon>Camelina</taxon>
    </lineage>
</organism>
<evidence type="ECO:0000256" key="1">
    <source>
        <dbReference type="ARBA" id="ARBA00022741"/>
    </source>
</evidence>
<dbReference type="GeneID" id="104746479"/>